<keyword evidence="1" id="KW-0175">Coiled coil</keyword>
<accession>A0A2N5TBD2</accession>
<feature type="coiled-coil region" evidence="1">
    <location>
        <begin position="474"/>
        <end position="503"/>
    </location>
</feature>
<dbReference type="PANTHER" id="PTHR33324:SF2">
    <property type="entry name" value="MYB_SANT-LIKE DNA-BINDING DOMAIN-CONTAINING PROTEIN"/>
    <property type="match status" value="1"/>
</dbReference>
<feature type="compositionally biased region" description="Polar residues" evidence="2">
    <location>
        <begin position="142"/>
        <end position="151"/>
    </location>
</feature>
<gene>
    <name evidence="3" type="ORF">PCASD_14676</name>
</gene>
<protein>
    <submittedName>
        <fullName evidence="3">Uncharacterized protein</fullName>
    </submittedName>
</protein>
<dbReference type="AlphaFoldDB" id="A0A2N5TBD2"/>
<evidence type="ECO:0000313" key="3">
    <source>
        <dbReference type="EMBL" id="PLW22782.1"/>
    </source>
</evidence>
<dbReference type="PANTHER" id="PTHR33324">
    <property type="entry name" value="EXPRESSED PROTEIN"/>
    <property type="match status" value="1"/>
</dbReference>
<dbReference type="Proteomes" id="UP000235392">
    <property type="component" value="Unassembled WGS sequence"/>
</dbReference>
<feature type="compositionally biased region" description="Polar residues" evidence="2">
    <location>
        <begin position="558"/>
        <end position="571"/>
    </location>
</feature>
<comment type="caution">
    <text evidence="3">The sequence shown here is derived from an EMBL/GenBank/DDBJ whole genome shotgun (WGS) entry which is preliminary data.</text>
</comment>
<feature type="compositionally biased region" description="Polar residues" evidence="2">
    <location>
        <begin position="290"/>
        <end position="309"/>
    </location>
</feature>
<feature type="region of interest" description="Disordered" evidence="2">
    <location>
        <begin position="534"/>
        <end position="571"/>
    </location>
</feature>
<proteinExistence type="predicted"/>
<name>A0A2N5TBD2_9BASI</name>
<feature type="compositionally biased region" description="Polar residues" evidence="2">
    <location>
        <begin position="65"/>
        <end position="76"/>
    </location>
</feature>
<sequence length="571" mass="61810">MSNQQSASIQQTNMPSLTPGSVPSISTTAGMPLLFGSGLPLLTVIPSHLLSQVSVAPSTGAAPSELTNQDPSSNQELTRDESTQSSRGRRRGRGRARGTGNRGTRTRGARTRGTTTRGSATCGNEARGSGACGTGTRDNAPRQGNKSWTQSKNDDGKSELDLIVDWLTVEGNYQKWRSSEMSKRDVCKIVLTHVAENGYADQERDWKGVEQQITCLEKKFRDALEFKDQTGQGILKEEEELQRQIGNPGDDSGAENFVETAKNHPEELIRKRCPYFYKLEPVMGDWPSAAPNSQMEQGNGNPANGSSDQSDIEGQEEGPAGGVFDLDNPSSASDDESNHGTPQLPLGQRGDTSQQTSNNPRGPAVETVGSSQGQSQSPANARNPHASWRPSSACAPLQALGSSARKRKTYAEQIASKFLPSKRDMAADRAASNDLAKHIAESDAKMAQAASDVARQLCSRGINSTSSNPKLRELHIWEKELDVKRKELEFQQLERESARQKLKGNVYKRAKMMQDFIKAGLGLKDTDNATVTCLGPPTQEAESAAKNTCSKVPDNVDDGSQQAQQDSYDLD</sequence>
<feature type="compositionally biased region" description="Basic residues" evidence="2">
    <location>
        <begin position="87"/>
        <end position="96"/>
    </location>
</feature>
<feature type="region of interest" description="Disordered" evidence="2">
    <location>
        <begin position="1"/>
        <end position="23"/>
    </location>
</feature>
<evidence type="ECO:0000256" key="2">
    <source>
        <dbReference type="SAM" id="MobiDB-lite"/>
    </source>
</evidence>
<feature type="region of interest" description="Disordered" evidence="2">
    <location>
        <begin position="59"/>
        <end position="155"/>
    </location>
</feature>
<feature type="region of interest" description="Disordered" evidence="2">
    <location>
        <begin position="287"/>
        <end position="393"/>
    </location>
</feature>
<feature type="compositionally biased region" description="Polar residues" evidence="2">
    <location>
        <begin position="368"/>
        <end position="380"/>
    </location>
</feature>
<feature type="compositionally biased region" description="Low complexity" evidence="2">
    <location>
        <begin position="111"/>
        <end position="121"/>
    </location>
</feature>
<evidence type="ECO:0000313" key="4">
    <source>
        <dbReference type="Proteomes" id="UP000235392"/>
    </source>
</evidence>
<reference evidence="3 4" key="1">
    <citation type="submission" date="2017-11" db="EMBL/GenBank/DDBJ databases">
        <title>De novo assembly and phasing of dikaryotic genomes from two isolates of Puccinia coronata f. sp. avenae, the causal agent of oat crown rust.</title>
        <authorList>
            <person name="Miller M.E."/>
            <person name="Zhang Y."/>
            <person name="Omidvar V."/>
            <person name="Sperschneider J."/>
            <person name="Schwessinger B."/>
            <person name="Raley C."/>
            <person name="Palmer J.M."/>
            <person name="Garnica D."/>
            <person name="Upadhyaya N."/>
            <person name="Rathjen J."/>
            <person name="Taylor J.M."/>
            <person name="Park R.F."/>
            <person name="Dodds P.N."/>
            <person name="Hirsch C.D."/>
            <person name="Kianian S.F."/>
            <person name="Figueroa M."/>
        </authorList>
    </citation>
    <scope>NUCLEOTIDE SEQUENCE [LARGE SCALE GENOMIC DNA]</scope>
    <source>
        <strain evidence="3">12SD80</strain>
    </source>
</reference>
<evidence type="ECO:0000256" key="1">
    <source>
        <dbReference type="SAM" id="Coils"/>
    </source>
</evidence>
<organism evidence="3 4">
    <name type="scientific">Puccinia coronata f. sp. avenae</name>
    <dbReference type="NCBI Taxonomy" id="200324"/>
    <lineage>
        <taxon>Eukaryota</taxon>
        <taxon>Fungi</taxon>
        <taxon>Dikarya</taxon>
        <taxon>Basidiomycota</taxon>
        <taxon>Pucciniomycotina</taxon>
        <taxon>Pucciniomycetes</taxon>
        <taxon>Pucciniales</taxon>
        <taxon>Pucciniaceae</taxon>
        <taxon>Puccinia</taxon>
    </lineage>
</organism>
<dbReference type="EMBL" id="PGCI01000653">
    <property type="protein sequence ID" value="PLW22782.1"/>
    <property type="molecule type" value="Genomic_DNA"/>
</dbReference>
<feature type="compositionally biased region" description="Polar residues" evidence="2">
    <location>
        <begin position="350"/>
        <end position="360"/>
    </location>
</feature>